<sequence>MINKDNKLATGIAVLFELILIVTAITSILSGQWKLLSLSLLSIICLMIPFIITYIANIKNIILPSSFKLITLLFIFFAQYLGEIKQFYNKFWWWDLFLHATFGGYAVIIALYLIQETIRKKQEITKQRFTLLNAIFAFNFSITLGTLWEMFEFIGDYLFKTNMTQGGLEDTSTDLLVNILAAFITSIIYYYRNLRK</sequence>
<feature type="transmembrane region" description="Helical" evidence="1">
    <location>
        <begin position="12"/>
        <end position="29"/>
    </location>
</feature>
<evidence type="ECO:0000313" key="2">
    <source>
        <dbReference type="EMBL" id="AGK96997.1"/>
    </source>
</evidence>
<dbReference type="Pfam" id="PF09997">
    <property type="entry name" value="DUF2238"/>
    <property type="match status" value="1"/>
</dbReference>
<dbReference type="RefSeq" id="WP_015615305.1">
    <property type="nucleotide sequence ID" value="NC_021182.1"/>
</dbReference>
<feature type="transmembrane region" description="Helical" evidence="1">
    <location>
        <begin position="92"/>
        <end position="114"/>
    </location>
</feature>
<dbReference type="EMBL" id="CP003261">
    <property type="protein sequence ID" value="AGK96997.1"/>
    <property type="molecule type" value="Genomic_DNA"/>
</dbReference>
<dbReference type="InterPro" id="IPR014509">
    <property type="entry name" value="YjdF-like"/>
</dbReference>
<dbReference type="STRING" id="86416.Clopa_2118"/>
<name>R4K1P5_CLOPA</name>
<dbReference type="AlphaFoldDB" id="R4K1P5"/>
<proteinExistence type="predicted"/>
<dbReference type="KEGG" id="cpas:Clopa_2118"/>
<feature type="transmembrane region" description="Helical" evidence="1">
    <location>
        <begin position="35"/>
        <end position="54"/>
    </location>
</feature>
<dbReference type="HOGENOM" id="CLU_070751_3_0_9"/>
<feature type="transmembrane region" description="Helical" evidence="1">
    <location>
        <begin position="135"/>
        <end position="155"/>
    </location>
</feature>
<feature type="transmembrane region" description="Helical" evidence="1">
    <location>
        <begin position="175"/>
        <end position="191"/>
    </location>
</feature>
<keyword evidence="1" id="KW-0472">Membrane</keyword>
<evidence type="ECO:0008006" key="4">
    <source>
        <dbReference type="Google" id="ProtNLM"/>
    </source>
</evidence>
<gene>
    <name evidence="2" type="ORF">Clopa_2118</name>
</gene>
<dbReference type="Proteomes" id="UP000013523">
    <property type="component" value="Chromosome"/>
</dbReference>
<evidence type="ECO:0000313" key="3">
    <source>
        <dbReference type="Proteomes" id="UP000013523"/>
    </source>
</evidence>
<accession>R4K1P5</accession>
<reference evidence="2 3" key="1">
    <citation type="submission" date="2012-01" db="EMBL/GenBank/DDBJ databases">
        <title>Complete sequence of chromosome of Clostridium pasteurianum BC1.</title>
        <authorList>
            <consortium name="US DOE Joint Genome Institute"/>
            <person name="Lucas S."/>
            <person name="Han J."/>
            <person name="Lapidus A."/>
            <person name="Cheng J.-F."/>
            <person name="Goodwin L."/>
            <person name="Pitluck S."/>
            <person name="Peters L."/>
            <person name="Mikhailova N."/>
            <person name="Teshima H."/>
            <person name="Detter J.C."/>
            <person name="Han C."/>
            <person name="Tapia R."/>
            <person name="Land M."/>
            <person name="Hauser L."/>
            <person name="Kyrpides N."/>
            <person name="Ivanova N."/>
            <person name="Pagani I."/>
            <person name="Dunn J."/>
            <person name="Taghavi S."/>
            <person name="Francis A."/>
            <person name="van der Lelie D."/>
            <person name="Woyke T."/>
        </authorList>
    </citation>
    <scope>NUCLEOTIDE SEQUENCE [LARGE SCALE GENOMIC DNA]</scope>
    <source>
        <strain evidence="2 3">BC1</strain>
    </source>
</reference>
<organism evidence="2 3">
    <name type="scientific">Clostridium pasteurianum BC1</name>
    <dbReference type="NCBI Taxonomy" id="86416"/>
    <lineage>
        <taxon>Bacteria</taxon>
        <taxon>Bacillati</taxon>
        <taxon>Bacillota</taxon>
        <taxon>Clostridia</taxon>
        <taxon>Eubacteriales</taxon>
        <taxon>Clostridiaceae</taxon>
        <taxon>Clostridium</taxon>
    </lineage>
</organism>
<protein>
    <recommendedName>
        <fullName evidence="4">Membrane-spanning protein</fullName>
    </recommendedName>
</protein>
<dbReference type="PATRIC" id="fig|86416.3.peg.2092"/>
<evidence type="ECO:0000256" key="1">
    <source>
        <dbReference type="SAM" id="Phobius"/>
    </source>
</evidence>
<keyword evidence="1" id="KW-0812">Transmembrane</keyword>
<keyword evidence="3" id="KW-1185">Reference proteome</keyword>
<keyword evidence="1" id="KW-1133">Transmembrane helix</keyword>
<feature type="transmembrane region" description="Helical" evidence="1">
    <location>
        <begin position="61"/>
        <end position="80"/>
    </location>
</feature>
<dbReference type="OrthoDB" id="4966203at2"/>
<dbReference type="eggNOG" id="ENOG5033FZI">
    <property type="taxonomic scope" value="Bacteria"/>
</dbReference>